<dbReference type="AlphaFoldDB" id="A0A497ES23"/>
<dbReference type="Gene3D" id="1.20.5.620">
    <property type="entry name" value="F1F0 ATP synthase subunit B, membrane domain"/>
    <property type="match status" value="1"/>
</dbReference>
<dbReference type="InterPro" id="IPR038495">
    <property type="entry name" value="ATPase_E_C"/>
</dbReference>
<comment type="caution">
    <text evidence="5">The sequence shown here is derived from an EMBL/GenBank/DDBJ whole genome shotgun (WGS) entry which is preliminary data.</text>
</comment>
<protein>
    <recommendedName>
        <fullName evidence="4">A-type ATP synthase subunit E</fullName>
    </recommendedName>
</protein>
<dbReference type="GO" id="GO:0033178">
    <property type="term" value="C:proton-transporting two-sector ATPase complex, catalytic domain"/>
    <property type="evidence" value="ECO:0007669"/>
    <property type="project" value="InterPro"/>
</dbReference>
<reference evidence="5 6" key="1">
    <citation type="submission" date="2018-06" db="EMBL/GenBank/DDBJ databases">
        <title>Extensive metabolic versatility and redundancy in microbially diverse, dynamic hydrothermal sediments.</title>
        <authorList>
            <person name="Dombrowski N."/>
            <person name="Teske A."/>
            <person name="Baker B.J."/>
        </authorList>
    </citation>
    <scope>NUCLEOTIDE SEQUENCE [LARGE SCALE GENOMIC DNA]</scope>
    <source>
        <strain evidence="5">B66_G16</strain>
    </source>
</reference>
<keyword evidence="3 4" id="KW-0406">Ion transport</keyword>
<dbReference type="Pfam" id="PF01991">
    <property type="entry name" value="vATP-synt_E"/>
    <property type="match status" value="1"/>
</dbReference>
<gene>
    <name evidence="4" type="primary">atpE</name>
    <name evidence="5" type="ORF">DRJ31_03935</name>
</gene>
<name>A0A497ES23_9CREN</name>
<sequence length="211" mass="23980">MSSQELISLEGLSAIVEEIVNDVKSSISKVLNEAEQRGLQTLNDAKERAKNIFEEHLNTAKLKAETEKRKIISSAEVEARIGILQARDEIIKRVFNEALIKLKEYVKTDEYYDKCLPRLISEGAKYIKCEKVILHLNKNDMKKFNEQLLRKLSSDIGIDITLSSKPIACVGGVIVESPDGKLSYDNTFEKILRELEPKLRVKLADMLFKEV</sequence>
<dbReference type="HAMAP" id="MF_00311">
    <property type="entry name" value="ATP_synth_E_arch"/>
    <property type="match status" value="1"/>
</dbReference>
<comment type="function">
    <text evidence="4">Component of the A-type ATP synthase that produces ATP from ADP in the presence of a proton gradient across the membrane.</text>
</comment>
<keyword evidence="4" id="KW-0066">ATP synthesis</keyword>
<evidence type="ECO:0000313" key="6">
    <source>
        <dbReference type="Proteomes" id="UP000278475"/>
    </source>
</evidence>
<dbReference type="GO" id="GO:0042777">
    <property type="term" value="P:proton motive force-driven plasma membrane ATP synthesis"/>
    <property type="evidence" value="ECO:0007669"/>
    <property type="project" value="UniProtKB-UniRule"/>
</dbReference>
<evidence type="ECO:0000313" key="5">
    <source>
        <dbReference type="EMBL" id="RLE49711.1"/>
    </source>
</evidence>
<dbReference type="SUPFAM" id="SSF160527">
    <property type="entry name" value="V-type ATPase subunit E-like"/>
    <property type="match status" value="1"/>
</dbReference>
<keyword evidence="4" id="KW-1003">Cell membrane</keyword>
<evidence type="ECO:0000256" key="2">
    <source>
        <dbReference type="ARBA" id="ARBA00022448"/>
    </source>
</evidence>
<comment type="subcellular location">
    <subcellularLocation>
        <location evidence="4">Cell membrane</location>
        <topology evidence="4">Peripheral membrane protein</topology>
    </subcellularLocation>
</comment>
<dbReference type="GO" id="GO:0005886">
    <property type="term" value="C:plasma membrane"/>
    <property type="evidence" value="ECO:0007669"/>
    <property type="project" value="UniProtKB-SubCell"/>
</dbReference>
<keyword evidence="4" id="KW-0472">Membrane</keyword>
<dbReference type="GO" id="GO:0046961">
    <property type="term" value="F:proton-transporting ATPase activity, rotational mechanism"/>
    <property type="evidence" value="ECO:0007669"/>
    <property type="project" value="InterPro"/>
</dbReference>
<evidence type="ECO:0000256" key="4">
    <source>
        <dbReference type="HAMAP-Rule" id="MF_00311"/>
    </source>
</evidence>
<dbReference type="GO" id="GO:0046933">
    <property type="term" value="F:proton-transporting ATP synthase activity, rotational mechanism"/>
    <property type="evidence" value="ECO:0007669"/>
    <property type="project" value="UniProtKB-UniRule"/>
</dbReference>
<evidence type="ECO:0000256" key="1">
    <source>
        <dbReference type="ARBA" id="ARBA00005901"/>
    </source>
</evidence>
<dbReference type="GO" id="GO:0005524">
    <property type="term" value="F:ATP binding"/>
    <property type="evidence" value="ECO:0007669"/>
    <property type="project" value="UniProtKB-UniRule"/>
</dbReference>
<keyword evidence="4" id="KW-0375">Hydrogen ion transport</keyword>
<organism evidence="5 6">
    <name type="scientific">Thermoproteota archaeon</name>
    <dbReference type="NCBI Taxonomy" id="2056631"/>
    <lineage>
        <taxon>Archaea</taxon>
        <taxon>Thermoproteota</taxon>
    </lineage>
</organism>
<dbReference type="InterPro" id="IPR002842">
    <property type="entry name" value="ATPase_V1_Esu"/>
</dbReference>
<proteinExistence type="inferred from homology"/>
<dbReference type="PANTHER" id="PTHR45715">
    <property type="entry name" value="ATPASE H+-TRANSPORTING V1 SUBUNIT E1A-RELATED"/>
    <property type="match status" value="1"/>
</dbReference>
<dbReference type="EMBL" id="QMQV01000025">
    <property type="protein sequence ID" value="RLE49711.1"/>
    <property type="molecule type" value="Genomic_DNA"/>
</dbReference>
<keyword evidence="2 4" id="KW-0813">Transport</keyword>
<dbReference type="Gene3D" id="3.30.2320.30">
    <property type="entry name" value="ATP synthase, E subunit, C-terminal"/>
    <property type="match status" value="1"/>
</dbReference>
<dbReference type="Proteomes" id="UP000278475">
    <property type="component" value="Unassembled WGS sequence"/>
</dbReference>
<comment type="similarity">
    <text evidence="1 4">Belongs to the V-ATPase E subunit family.</text>
</comment>
<comment type="subunit">
    <text evidence="4">Has multiple subunits with at least A(3), B(3), C, D, E, F, H, I and proteolipid K(x).</text>
</comment>
<evidence type="ECO:0000256" key="3">
    <source>
        <dbReference type="ARBA" id="ARBA00023065"/>
    </source>
</evidence>
<accession>A0A497ES23</accession>